<gene>
    <name evidence="1" type="ORF">RW1_014_01140</name>
</gene>
<dbReference type="OrthoDB" id="4552871at2"/>
<protein>
    <submittedName>
        <fullName evidence="1">Uncharacterized protein</fullName>
    </submittedName>
</protein>
<accession>X0Q2T4</accession>
<dbReference type="Proteomes" id="UP000019491">
    <property type="component" value="Unassembled WGS sequence"/>
</dbReference>
<name>X0Q2T4_RHOWR</name>
<comment type="caution">
    <text evidence="1">The sequence shown here is derived from an EMBL/GenBank/DDBJ whole genome shotgun (WGS) entry which is preliminary data.</text>
</comment>
<organism evidence="1 2">
    <name type="scientific">Rhodococcus wratislaviensis NBRC 100605</name>
    <dbReference type="NCBI Taxonomy" id="1219028"/>
    <lineage>
        <taxon>Bacteria</taxon>
        <taxon>Bacillati</taxon>
        <taxon>Actinomycetota</taxon>
        <taxon>Actinomycetes</taxon>
        <taxon>Mycobacteriales</taxon>
        <taxon>Nocardiaceae</taxon>
        <taxon>Rhodococcus</taxon>
    </lineage>
</organism>
<dbReference type="RefSeq" id="WP_037230603.1">
    <property type="nucleotide sequence ID" value="NZ_BAWF01000014.1"/>
</dbReference>
<evidence type="ECO:0000313" key="1">
    <source>
        <dbReference type="EMBL" id="GAF44651.1"/>
    </source>
</evidence>
<dbReference type="AlphaFoldDB" id="X0Q2T4"/>
<dbReference type="EMBL" id="BAWF01000014">
    <property type="protein sequence ID" value="GAF44651.1"/>
    <property type="molecule type" value="Genomic_DNA"/>
</dbReference>
<evidence type="ECO:0000313" key="2">
    <source>
        <dbReference type="Proteomes" id="UP000019491"/>
    </source>
</evidence>
<sequence>MTDRDLVDRIDRLVHDQLAHHDNRSGYDSNVNQALCPHCGREWHGLAITERMQQMRHARALDPPYSYVRDHSRVHFLDTGREPNAFAVALRAYAAHIASAHDPLADDRDDASAFSARWALPTRGVLWDSRHTVIGRFGPGGSAFEPGATARDLRGFGGPPPTRA</sequence>
<reference evidence="1 2" key="1">
    <citation type="submission" date="2014-02" db="EMBL/GenBank/DDBJ databases">
        <title>Whole genome shotgun sequence of Rhodococcus wratislaviensis NBRC 100605.</title>
        <authorList>
            <person name="Hosoyama A."/>
            <person name="Tsuchikane K."/>
            <person name="Yoshida I."/>
            <person name="Ohji S."/>
            <person name="Ichikawa N."/>
            <person name="Yamazoe A."/>
            <person name="Fujita N."/>
        </authorList>
    </citation>
    <scope>NUCLEOTIDE SEQUENCE [LARGE SCALE GENOMIC DNA]</scope>
    <source>
        <strain evidence="1 2">NBRC 100605</strain>
    </source>
</reference>
<proteinExistence type="predicted"/>
<keyword evidence="2" id="KW-1185">Reference proteome</keyword>